<dbReference type="AlphaFoldDB" id="A0A1J4SF48"/>
<accession>A0A1J4SF48</accession>
<dbReference type="STRING" id="1817893.AUJ66_01615"/>
<sequence>MKYSEFKKKLIDMPIFSFSQIESLYGNTQVLKNQLSRWVRKNLLLKLRKGIYVLNSEDRKVTPSRMFIANQLYFPSYVSTEYALSFYDLIPERVADITSVTTKKPVFFRNEFGNFIYRHIKSECFDGFRKMADENKCFFFIASPEKAVIDFLYFNLKKLKIDDFHVFEESYRFQNLSILSKNKIIGFAKKFKNEKLIIVARAFCKFAGRA</sequence>
<dbReference type="EMBL" id="MNUO01000025">
    <property type="protein sequence ID" value="OIN98065.1"/>
    <property type="molecule type" value="Genomic_DNA"/>
</dbReference>
<evidence type="ECO:0000313" key="2">
    <source>
        <dbReference type="Proteomes" id="UP000182278"/>
    </source>
</evidence>
<evidence type="ECO:0000313" key="1">
    <source>
        <dbReference type="EMBL" id="OIN98065.1"/>
    </source>
</evidence>
<reference evidence="1 2" key="1">
    <citation type="journal article" date="2016" name="Environ. Microbiol.">
        <title>Genomic resolution of a cold subsurface aquifer community provides metabolic insights for novel microbes adapted to high CO concentrations.</title>
        <authorList>
            <person name="Probst A.J."/>
            <person name="Castelle C.J."/>
            <person name="Singh A."/>
            <person name="Brown C.T."/>
            <person name="Anantharaman K."/>
            <person name="Sharon I."/>
            <person name="Hug L.A."/>
            <person name="Burstein D."/>
            <person name="Emerson J.B."/>
            <person name="Thomas B.C."/>
            <person name="Banfield J.F."/>
        </authorList>
    </citation>
    <scope>NUCLEOTIDE SEQUENCE [LARGE SCALE GENOMIC DNA]</scope>
    <source>
        <strain evidence="1">CG1_02_38_46</strain>
    </source>
</reference>
<gene>
    <name evidence="1" type="ORF">AUJ66_01615</name>
</gene>
<dbReference type="Proteomes" id="UP000182278">
    <property type="component" value="Unassembled WGS sequence"/>
</dbReference>
<name>A0A1J4SF48_9BACT</name>
<comment type="caution">
    <text evidence="1">The sequence shown here is derived from an EMBL/GenBank/DDBJ whole genome shotgun (WGS) entry which is preliminary data.</text>
</comment>
<organism evidence="1 2">
    <name type="scientific">Candidatus Desantisbacteria bacterium CG1_02_38_46</name>
    <dbReference type="NCBI Taxonomy" id="1817893"/>
    <lineage>
        <taxon>Bacteria</taxon>
        <taxon>Candidatus Desantisiibacteriota</taxon>
    </lineage>
</organism>
<evidence type="ECO:0008006" key="3">
    <source>
        <dbReference type="Google" id="ProtNLM"/>
    </source>
</evidence>
<protein>
    <recommendedName>
        <fullName evidence="3">AbiEi antitoxin C-terminal domain-containing protein</fullName>
    </recommendedName>
</protein>
<proteinExistence type="predicted"/>